<evidence type="ECO:0000313" key="12">
    <source>
        <dbReference type="Ensembl" id="ENSNFUP00015001864.1"/>
    </source>
</evidence>
<dbReference type="GO" id="GO:0004439">
    <property type="term" value="F:phosphatidylinositol-4,5-bisphosphate 5-phosphatase activity"/>
    <property type="evidence" value="ECO:0007669"/>
    <property type="project" value="UniProtKB-EC"/>
</dbReference>
<dbReference type="GO" id="GO:0007165">
    <property type="term" value="P:signal transduction"/>
    <property type="evidence" value="ECO:0007669"/>
    <property type="project" value="InterPro"/>
</dbReference>
<dbReference type="InterPro" id="IPR048869">
    <property type="entry name" value="OCRL-1_2_ASH"/>
</dbReference>
<dbReference type="FunFam" id="2.60.40.10:FF:000132">
    <property type="entry name" value="Inositol polyphosphate 5-phosphatase OCRL-1 isoform b"/>
    <property type="match status" value="1"/>
</dbReference>
<reference evidence="12" key="3">
    <citation type="submission" date="2025-09" db="UniProtKB">
        <authorList>
            <consortium name="Ensembl"/>
        </authorList>
    </citation>
    <scope>IDENTIFICATION</scope>
</reference>
<dbReference type="Gene3D" id="3.60.10.10">
    <property type="entry name" value="Endonuclease/exonuclease/phosphatase"/>
    <property type="match status" value="1"/>
</dbReference>
<evidence type="ECO:0000256" key="6">
    <source>
        <dbReference type="ARBA" id="ARBA00022801"/>
    </source>
</evidence>
<dbReference type="InterPro" id="IPR000300">
    <property type="entry name" value="IPPc"/>
</dbReference>
<keyword evidence="10" id="KW-0812">Transmembrane</keyword>
<dbReference type="GO" id="GO:0005829">
    <property type="term" value="C:cytosol"/>
    <property type="evidence" value="ECO:0007669"/>
    <property type="project" value="TreeGrafter"/>
</dbReference>
<dbReference type="PANTHER" id="PTHR11200">
    <property type="entry name" value="INOSITOL 5-PHOSPHATASE"/>
    <property type="match status" value="1"/>
</dbReference>
<dbReference type="CDD" id="cd04380">
    <property type="entry name" value="RhoGAP_OCRL1"/>
    <property type="match status" value="1"/>
</dbReference>
<name>A0A8C6KA28_NOTFU</name>
<reference evidence="12" key="2">
    <citation type="submission" date="2025-08" db="UniProtKB">
        <authorList>
            <consortium name="Ensembl"/>
        </authorList>
    </citation>
    <scope>IDENTIFICATION</scope>
</reference>
<comment type="subcellular location">
    <subcellularLocation>
        <location evidence="2">Cytoplasmic vesicle</location>
        <location evidence="2">Phagosome membrane</location>
    </subcellularLocation>
    <subcellularLocation>
        <location evidence="1">Early endosome membrane</location>
    </subcellularLocation>
</comment>
<dbReference type="GO" id="GO:0046856">
    <property type="term" value="P:phosphatidylinositol dephosphorylation"/>
    <property type="evidence" value="ECO:0007669"/>
    <property type="project" value="InterPro"/>
</dbReference>
<dbReference type="Gene3D" id="1.10.555.10">
    <property type="entry name" value="Rho GTPase activation protein"/>
    <property type="match status" value="1"/>
</dbReference>
<dbReference type="AlphaFoldDB" id="A0A8C6KA28"/>
<evidence type="ECO:0000256" key="5">
    <source>
        <dbReference type="ARBA" id="ARBA00022753"/>
    </source>
</evidence>
<evidence type="ECO:0000256" key="10">
    <source>
        <dbReference type="SAM" id="Phobius"/>
    </source>
</evidence>
<dbReference type="SUPFAM" id="SSF56219">
    <property type="entry name" value="DNase I-like"/>
    <property type="match status" value="1"/>
</dbReference>
<evidence type="ECO:0000259" key="11">
    <source>
        <dbReference type="PROSITE" id="PS50238"/>
    </source>
</evidence>
<comment type="similarity">
    <text evidence="3">Belongs to the inositol 1,4,5-trisphosphate 5-phosphatase type II family.</text>
</comment>
<keyword evidence="7" id="KW-0443">Lipid metabolism</keyword>
<gene>
    <name evidence="12" type="primary">INPP5B</name>
    <name evidence="12" type="synonym">inpp5b</name>
</gene>
<evidence type="ECO:0000256" key="1">
    <source>
        <dbReference type="ARBA" id="ARBA00004146"/>
    </source>
</evidence>
<evidence type="ECO:0000256" key="3">
    <source>
        <dbReference type="ARBA" id="ARBA00005910"/>
    </source>
</evidence>
<evidence type="ECO:0000256" key="9">
    <source>
        <dbReference type="ARBA" id="ARBA00023329"/>
    </source>
</evidence>
<dbReference type="GeneTree" id="ENSGT00940000156762"/>
<dbReference type="Pfam" id="PF21310">
    <property type="entry name" value="OCRL-like_ASH"/>
    <property type="match status" value="1"/>
</dbReference>
<dbReference type="InterPro" id="IPR046985">
    <property type="entry name" value="IP5"/>
</dbReference>
<reference evidence="12" key="1">
    <citation type="submission" date="2014-08" db="EMBL/GenBank/DDBJ databases">
        <authorList>
            <person name="Senf B."/>
            <person name="Petzold A."/>
            <person name="Downie B.R."/>
            <person name="Koch P."/>
            <person name="Platzer M."/>
        </authorList>
    </citation>
    <scope>NUCLEOTIDE SEQUENCE [LARGE SCALE GENOMIC DNA]</scope>
    <source>
        <strain evidence="12">GRZ</strain>
    </source>
</reference>
<dbReference type="Proteomes" id="UP000694548">
    <property type="component" value="Chromosome sgr05"/>
</dbReference>
<evidence type="ECO:0000256" key="7">
    <source>
        <dbReference type="ARBA" id="ARBA00023098"/>
    </source>
</evidence>
<organism evidence="12 13">
    <name type="scientific">Nothobranchius furzeri</name>
    <name type="common">Turquoise killifish</name>
    <dbReference type="NCBI Taxonomy" id="105023"/>
    <lineage>
        <taxon>Eukaryota</taxon>
        <taxon>Metazoa</taxon>
        <taxon>Chordata</taxon>
        <taxon>Craniata</taxon>
        <taxon>Vertebrata</taxon>
        <taxon>Euteleostomi</taxon>
        <taxon>Actinopterygii</taxon>
        <taxon>Neopterygii</taxon>
        <taxon>Teleostei</taxon>
        <taxon>Neoteleostei</taxon>
        <taxon>Acanthomorphata</taxon>
        <taxon>Ovalentaria</taxon>
        <taxon>Atherinomorphae</taxon>
        <taxon>Cyprinodontiformes</taxon>
        <taxon>Nothobranchiidae</taxon>
        <taxon>Nothobranchius</taxon>
    </lineage>
</organism>
<dbReference type="InterPro" id="IPR047078">
    <property type="entry name" value="RhoGAP_OCRL1"/>
</dbReference>
<proteinExistence type="inferred from homology"/>
<evidence type="ECO:0000313" key="13">
    <source>
        <dbReference type="Proteomes" id="UP000694548"/>
    </source>
</evidence>
<dbReference type="SMART" id="SM00324">
    <property type="entry name" value="RhoGAP"/>
    <property type="match status" value="1"/>
</dbReference>
<accession>A0A8C6KA28</accession>
<dbReference type="PROSITE" id="PS50238">
    <property type="entry name" value="RHOGAP"/>
    <property type="match status" value="1"/>
</dbReference>
<keyword evidence="9" id="KW-0968">Cytoplasmic vesicle</keyword>
<dbReference type="EC" id="3.1.3.36" evidence="4"/>
<evidence type="ECO:0000256" key="4">
    <source>
        <dbReference type="ARBA" id="ARBA00013044"/>
    </source>
</evidence>
<dbReference type="SUPFAM" id="SSF48350">
    <property type="entry name" value="GTPase activation domain, GAP"/>
    <property type="match status" value="1"/>
</dbReference>
<dbReference type="Ensembl" id="ENSNFUT00015002008.1">
    <property type="protein sequence ID" value="ENSNFUP00015001864.1"/>
    <property type="gene ID" value="ENSNFUG00015000938.1"/>
</dbReference>
<dbReference type="GO" id="GO:0031901">
    <property type="term" value="C:early endosome membrane"/>
    <property type="evidence" value="ECO:0007669"/>
    <property type="project" value="UniProtKB-SubCell"/>
</dbReference>
<dbReference type="SMART" id="SM00128">
    <property type="entry name" value="IPPc"/>
    <property type="match status" value="1"/>
</dbReference>
<dbReference type="InterPro" id="IPR036691">
    <property type="entry name" value="Endo/exonu/phosph_ase_sf"/>
</dbReference>
<feature type="transmembrane region" description="Helical" evidence="10">
    <location>
        <begin position="156"/>
        <end position="175"/>
    </location>
</feature>
<keyword evidence="13" id="KW-1185">Reference proteome</keyword>
<evidence type="ECO:0000256" key="2">
    <source>
        <dbReference type="ARBA" id="ARBA00004580"/>
    </source>
</evidence>
<keyword evidence="8 10" id="KW-0472">Membrane</keyword>
<dbReference type="GO" id="GO:0030670">
    <property type="term" value="C:phagocytic vesicle membrane"/>
    <property type="evidence" value="ECO:0007669"/>
    <property type="project" value="UniProtKB-SubCell"/>
</dbReference>
<dbReference type="InterPro" id="IPR013783">
    <property type="entry name" value="Ig-like_fold"/>
</dbReference>
<dbReference type="CDD" id="cd09093">
    <property type="entry name" value="INPP5c_INPP5B"/>
    <property type="match status" value="1"/>
</dbReference>
<dbReference type="Pfam" id="PF22669">
    <property type="entry name" value="Exo_endo_phos2"/>
    <property type="match status" value="1"/>
</dbReference>
<dbReference type="InterPro" id="IPR000198">
    <property type="entry name" value="RhoGAP_dom"/>
</dbReference>
<evidence type="ECO:0000256" key="8">
    <source>
        <dbReference type="ARBA" id="ARBA00023136"/>
    </source>
</evidence>
<protein>
    <recommendedName>
        <fullName evidence="4">phosphoinositide 5-phosphatase</fullName>
        <ecNumber evidence="4">3.1.3.36</ecNumber>
    </recommendedName>
</protein>
<feature type="domain" description="Rho-GAP" evidence="11">
    <location>
        <begin position="671"/>
        <end position="846"/>
    </location>
</feature>
<keyword evidence="10" id="KW-1133">Transmembrane helix</keyword>
<dbReference type="InterPro" id="IPR037793">
    <property type="entry name" value="OCRL1/INPP5B_INPP5c"/>
</dbReference>
<dbReference type="Pfam" id="PF00620">
    <property type="entry name" value="RhoGAP"/>
    <property type="match status" value="1"/>
</dbReference>
<dbReference type="InterPro" id="IPR008936">
    <property type="entry name" value="Rho_GTPase_activation_prot"/>
</dbReference>
<sequence>MTLPAPCFTDEVVCFRLQTLLFPSLWHKLILVSSVHRMLFQNCEGFFRCSLANSNLAFLFLGLTNGLHLVVNPLYSHWWSLLLIVDFDTDTPTSWRVFLIWPTSVKGVFFTRERIHRSSTTVVFCGLPGLLVLLSSPVRSFFLRMFQTVVLATPNVFAISLLGFFCFFSLMMACFTDSDSSLDLILTVDSIRFQIFFLGTYNVNGQPPKESLRPWLSCNPSPPDIYCVGFQELDLSKEAFFFSDTPKEPEWTKAVSDALHEGAKYALVKLVRLVGIMLIFYVKEEHAEYISDLEAETVGTGIMGRMGNKGAVAIRFRFHNSTICVVNSHLAAHVEEYERRNQDYKDICSRLLFRPYDLTQPPLTIMKHNVVLWIGDLNYRISDLEVDSVKELIIKKDFKTLHKNDQLKRQIDEEAVFNGFEEGAIDFQPTYKYDTNSDDWDTSEKCRIPAWCDRILWKGKNIKQRHYRSHMDLRTSDHKPVSSLLVIGIKRINNVTYKKTFEEIVRNIDKMENECIPSVTLSKREFHFKDVKFMEHQAETLKLFNDGQVPCQFEFIRKPNEATYSKPWLTANPPKGFIRLNCPGGSADIDLEVFVNRTTAPDLNCGKQVIEDILVLHLERGKDYFISVTGNYLPSCYGSSIYSLCHMREPIRDMPQETLLQLVSAAEKSAADFAESTEKPLDIPKELWMMVDHLFRNAVKQEDLFQQPGLRSEFAEIRNCLDSGMPDSLPGSNHSVAEALLLFLDALPEPVVPFSIYPQCLECCSNPSQCEKIISMLPQCHKNVFNYLAAFLRELLKNSAILILNVCPCTATIFASLILRSPSKQDLAEKRKTQEFFQHFLNHGSS</sequence>
<feature type="transmembrane region" description="Helical" evidence="10">
    <location>
        <begin position="56"/>
        <end position="75"/>
    </location>
</feature>
<dbReference type="Gene3D" id="2.60.40.10">
    <property type="entry name" value="Immunoglobulins"/>
    <property type="match status" value="1"/>
</dbReference>
<dbReference type="GO" id="GO:0052658">
    <property type="term" value="F:inositol-1,4,5-trisphosphate 5-phosphatase activity"/>
    <property type="evidence" value="ECO:0007669"/>
    <property type="project" value="TreeGrafter"/>
</dbReference>
<dbReference type="FunFam" id="1.10.555.10:FF:000012">
    <property type="entry name" value="Putative inositol polyphosphate 5-phosphatase OCRL-1"/>
    <property type="match status" value="1"/>
</dbReference>
<dbReference type="PANTHER" id="PTHR11200:SF300">
    <property type="entry name" value="TYPE II INOSITOL 1,4,5-TRISPHOSPHATE 5-PHOSPHATASE"/>
    <property type="match status" value="1"/>
</dbReference>
<feature type="transmembrane region" description="Helical" evidence="10">
    <location>
        <begin position="118"/>
        <end position="136"/>
    </location>
</feature>
<keyword evidence="6" id="KW-0378">Hydrolase</keyword>
<keyword evidence="5" id="KW-0967">Endosome</keyword>
<dbReference type="FunFam" id="3.60.10.10:FF:000004">
    <property type="entry name" value="Type II inositol 1,4,5-trisphosphate 5-phosphatase"/>
    <property type="match status" value="1"/>
</dbReference>